<feature type="region of interest" description="Disordered" evidence="2">
    <location>
        <begin position="1"/>
        <end position="25"/>
    </location>
</feature>
<dbReference type="InterPro" id="IPR036964">
    <property type="entry name" value="RASGEF_cat_dom_sf"/>
</dbReference>
<accession>G3BAH9</accession>
<dbReference type="CDD" id="cd06224">
    <property type="entry name" value="REM"/>
    <property type="match status" value="1"/>
</dbReference>
<dbReference type="Gene3D" id="1.10.555.10">
    <property type="entry name" value="Rho GTPase activation protein"/>
    <property type="match status" value="1"/>
</dbReference>
<evidence type="ECO:0000313" key="6">
    <source>
        <dbReference type="Proteomes" id="UP000000707"/>
    </source>
</evidence>
<feature type="compositionally biased region" description="Polar residues" evidence="2">
    <location>
        <begin position="537"/>
        <end position="547"/>
    </location>
</feature>
<dbReference type="Proteomes" id="UP000000707">
    <property type="component" value="Unassembled WGS sequence"/>
</dbReference>
<dbReference type="Pfam" id="PF00620">
    <property type="entry name" value="RhoGAP"/>
    <property type="match status" value="1"/>
</dbReference>
<feature type="region of interest" description="Disordered" evidence="2">
    <location>
        <begin position="537"/>
        <end position="561"/>
    </location>
</feature>
<dbReference type="InterPro" id="IPR008936">
    <property type="entry name" value="Rho_GTPase_activation_prot"/>
</dbReference>
<dbReference type="PROSITE" id="PS50238">
    <property type="entry name" value="RHOGAP"/>
    <property type="match status" value="1"/>
</dbReference>
<feature type="domain" description="Rho-GAP" evidence="4">
    <location>
        <begin position="1638"/>
        <end position="1830"/>
    </location>
</feature>
<feature type="region of interest" description="Disordered" evidence="2">
    <location>
        <begin position="1466"/>
        <end position="1509"/>
    </location>
</feature>
<evidence type="ECO:0000313" key="5">
    <source>
        <dbReference type="EMBL" id="EGV62065.1"/>
    </source>
</evidence>
<dbReference type="PANTHER" id="PTHR23182">
    <property type="entry name" value="BREAKPOINT CLUSTER REGION PROTEIN BCR"/>
    <property type="match status" value="1"/>
</dbReference>
<feature type="compositionally biased region" description="Low complexity" evidence="2">
    <location>
        <begin position="1471"/>
        <end position="1483"/>
    </location>
</feature>
<gene>
    <name evidence="5" type="ORF">CANTEDRAFT_131500</name>
</gene>
<evidence type="ECO:0000259" key="4">
    <source>
        <dbReference type="PROSITE" id="PS50238"/>
    </source>
</evidence>
<keyword evidence="1" id="KW-0344">Guanine-nucleotide releasing factor</keyword>
<dbReference type="PANTHER" id="PTHR23182:SF1">
    <property type="entry name" value="RHO GTPASE ACTIVATING PROTEIN AT 1A, ISOFORM E"/>
    <property type="match status" value="1"/>
</dbReference>
<dbReference type="Pfam" id="PF00618">
    <property type="entry name" value="RasGEF_N"/>
    <property type="match status" value="1"/>
</dbReference>
<dbReference type="GO" id="GO:0005085">
    <property type="term" value="F:guanyl-nucleotide exchange factor activity"/>
    <property type="evidence" value="ECO:0007669"/>
    <property type="project" value="UniProtKB-KW"/>
</dbReference>
<dbReference type="EMBL" id="GL996527">
    <property type="protein sequence ID" value="EGV62065.1"/>
    <property type="molecule type" value="Genomic_DNA"/>
</dbReference>
<feature type="region of interest" description="Disordered" evidence="2">
    <location>
        <begin position="873"/>
        <end position="892"/>
    </location>
</feature>
<dbReference type="InterPro" id="IPR001895">
    <property type="entry name" value="RASGEF_cat_dom"/>
</dbReference>
<dbReference type="InterPro" id="IPR023578">
    <property type="entry name" value="Ras_GEF_dom_sf"/>
</dbReference>
<dbReference type="GO" id="GO:0005096">
    <property type="term" value="F:GTPase activator activity"/>
    <property type="evidence" value="ECO:0007669"/>
    <property type="project" value="InterPro"/>
</dbReference>
<dbReference type="CDD" id="cd00159">
    <property type="entry name" value="RhoGAP"/>
    <property type="match status" value="1"/>
</dbReference>
<dbReference type="GO" id="GO:0007264">
    <property type="term" value="P:small GTPase-mediated signal transduction"/>
    <property type="evidence" value="ECO:0007669"/>
    <property type="project" value="InterPro"/>
</dbReference>
<feature type="compositionally biased region" description="Polar residues" evidence="2">
    <location>
        <begin position="1500"/>
        <end position="1509"/>
    </location>
</feature>
<reference evidence="5 6" key="1">
    <citation type="journal article" date="2011" name="Proc. Natl. Acad. Sci. U.S.A.">
        <title>Comparative genomics of xylose-fermenting fungi for enhanced biofuel production.</title>
        <authorList>
            <person name="Wohlbach D.J."/>
            <person name="Kuo A."/>
            <person name="Sato T.K."/>
            <person name="Potts K.M."/>
            <person name="Salamov A.A."/>
            <person name="LaButti K.M."/>
            <person name="Sun H."/>
            <person name="Clum A."/>
            <person name="Pangilinan J.L."/>
            <person name="Lindquist E.A."/>
            <person name="Lucas S."/>
            <person name="Lapidus A."/>
            <person name="Jin M."/>
            <person name="Gunawan C."/>
            <person name="Balan V."/>
            <person name="Dale B.E."/>
            <person name="Jeffries T.W."/>
            <person name="Zinkel R."/>
            <person name="Barry K.W."/>
            <person name="Grigoriev I.V."/>
            <person name="Gasch A.P."/>
        </authorList>
    </citation>
    <scope>NUCLEOTIDE SEQUENCE [LARGE SCALE GENOMIC DNA]</scope>
    <source>
        <strain evidence="6">ATCC 10573 / BCRC 21748 / CBS 615 / JCM 9827 / NBRC 10315 / NRRL Y-1498 / VKM Y-70</strain>
    </source>
</reference>
<feature type="domain" description="N-terminal Ras-GEF" evidence="3">
    <location>
        <begin position="915"/>
        <end position="1091"/>
    </location>
</feature>
<dbReference type="InterPro" id="IPR037769">
    <property type="entry name" value="Abr/Bcr"/>
</dbReference>
<dbReference type="Gene3D" id="1.20.870.10">
    <property type="entry name" value="Son of sevenless (SoS) protein Chain: S domain 1"/>
    <property type="match status" value="1"/>
</dbReference>
<keyword evidence="6" id="KW-1185">Reference proteome</keyword>
<dbReference type="SUPFAM" id="SSF48350">
    <property type="entry name" value="GTPase activation domain, GAP"/>
    <property type="match status" value="1"/>
</dbReference>
<evidence type="ECO:0000256" key="2">
    <source>
        <dbReference type="SAM" id="MobiDB-lite"/>
    </source>
</evidence>
<dbReference type="STRING" id="590646.G3BAH9"/>
<dbReference type="InterPro" id="IPR000198">
    <property type="entry name" value="RhoGAP_dom"/>
</dbReference>
<organism evidence="6">
    <name type="scientific">Candida tenuis (strain ATCC 10573 / BCRC 21748 / CBS 615 / JCM 9827 / NBRC 10315 / NRRL Y-1498 / VKM Y-70)</name>
    <name type="common">Yeast</name>
    <name type="synonym">Yamadazyma tenuis</name>
    <dbReference type="NCBI Taxonomy" id="590646"/>
    <lineage>
        <taxon>Eukaryota</taxon>
        <taxon>Fungi</taxon>
        <taxon>Dikarya</taxon>
        <taxon>Ascomycota</taxon>
        <taxon>Saccharomycotina</taxon>
        <taxon>Pichiomycetes</taxon>
        <taxon>Debaryomycetaceae</taxon>
        <taxon>Yamadazyma</taxon>
    </lineage>
</organism>
<feature type="compositionally biased region" description="Basic and acidic residues" evidence="2">
    <location>
        <begin position="7"/>
        <end position="23"/>
    </location>
</feature>
<name>G3BAH9_CANTC</name>
<feature type="region of interest" description="Disordered" evidence="2">
    <location>
        <begin position="830"/>
        <end position="850"/>
    </location>
</feature>
<dbReference type="Pfam" id="PF00617">
    <property type="entry name" value="RasGEF"/>
    <property type="match status" value="1"/>
</dbReference>
<evidence type="ECO:0008006" key="7">
    <source>
        <dbReference type="Google" id="ProtNLM"/>
    </source>
</evidence>
<dbReference type="InterPro" id="IPR000651">
    <property type="entry name" value="Ras-like_Gua-exchang_fac_N"/>
</dbReference>
<dbReference type="SMART" id="SM00324">
    <property type="entry name" value="RhoGAP"/>
    <property type="match status" value="1"/>
</dbReference>
<dbReference type="Gene3D" id="1.10.840.10">
    <property type="entry name" value="Ras guanine-nucleotide exchange factors catalytic domain"/>
    <property type="match status" value="1"/>
</dbReference>
<sequence length="1882" mass="216621">MRKIWSSRRDKDRDREGDKEKRKSFTGINSLYYAPSNQTAVTSRDSVEFDPSLYSQQSHQPIPSKQDFHDDATFAHSVQESGLTANTAVSTAVSASTSTTKLSSHTDSALSLPSPKAPKSISGLVKYDYDAHLVKNSWVNVVVNTSVNDVDDQSLRLYRAELKGSHLYLYKSNLNYRSFKSDDYRITFFETAVPHPDLRFSFDTYSFQPDCTIESLLHFVLFSNDDNFQSTVHQAITILPLFPDFGKTLRLLNLILTNLFGDKFSGKYDLSVAFDRILQLLNNVDNNLQGFLLKSDIAPYILRLLEILSDKLSPSSEDSEEYSGFLSQLTTFKSSMLLHQQNLIHLISNDNDKAPESNPFQDLNASYFLNHVKLIDFATTVNAIDLKFYKDWNSNIDKSLLLYSTINQTNQSGSVDIFYRRNSLFFNNEFHIHFLSRLFINQMFLETNITGMNSSTSLLEFKARLLEKWIDLGCLLDKSGNMSSWLGIASIILSQPILRLNKIWSFVSLDYIKLLKNDWSPVLFELDRRFLVNGINASTPNSPNQQKSSEENSTDPSPRDSYHIMAPRGLGKVYAKENVVPYFGDLLLNNLVINNINELDSIYKKINYSFNRWSEYSKNLTNYDDIIKYNDDVLKRYDSMGFIFSNESLNQVLYLGVNEDSKSLPPTFEIPKDNEKGDHGLNYNVTTNPVLQSQLLKLIDLNSNSESFNLEKLMLLSLTFQPELPESYLRSNHPVYKNFHATHSNISVNSNDSLASLKVEGSMNVHDPTSRLPTFNNNHFKFNLIKYDDLTNDSGISNQFHSESNDSKHKIKVGNDLTFRIDDFVTDLDNQTNSTLNPLDEVGNEDDDDEVTGLGIDVDDILNSDKFNNFLMSNDPSSSESDQVNSSKKTSTNLLSHPTNSFSVISSDSSQLHIYKYIPKLSTIEKLIDLLIIDTKYLDESISIDLSEYRYVFLLNYNSYITTRELLDKLAYRFINSGNAVISIMKKLHAMKTNQSQDKQSDEDFPNWNLDNSVDLTELGEVDYSVLLKIQINILKVLVLLINNFYSNFSMDLMNKKILIKLLKLFSNEILQWYNSNKIDSELEKSFESLVNYYKKLKKLFVKKTYRPIELDKFHQFLVNDFKFNNSLHEVPMNRNLPGHKNIQKIEKFLHKFNKLLSIFYKGIKIEDWVKVYKIMEIEFEKNNLMEFKLQKNETVDENLVISNIFNYFDSLNDPNEKLLILKKFPLVFRKLFKLYNKFKTYILIQLTDLNITVDERLDRMKTLLYMVKLCQLKMSSTQFVFESRHKGPIPSCIESSITNVIYSPESRLFTNLWIKASIALNGEDFVETSTSFDDLNSLLPKHITIKDLAIHHEFLLPCFGWIIENMVEMNRIPNFTAKSQINFNKRYFIYKVLKELTIEDVDLDEFNHNETREFEFLLKLDENLINDKNIKEFTFLEKDRAKLFKAVLKEQHKVLLIDNRKKHLKDGNVSTSSLHSTSSQSSVNGSLHKKSSNPGLRRQSLSYKQSNSGSRFKISGFFTKSRPFSIGGNGSNPGQHWYDKPINAKELPNADNFIAAKSKPAHIIPLKNKKIFPVYLLPLSFKIDSDSNKEEDYFFQCLNETDLNDWLMKLSYANRHWFFSRSLNIKSSSGNFTTFGIPLGVTCNRQNTFVPKFLLEIFKAIEAEGLKDVGVYRISTSLSELTNLKSMIDKVGFIDFEERSYDTHALTSCVKSYFRELPDALLNDKAIEKCYDLRQSIANEEIDKIEMILRAKEIFKSLPKTNYETLKALLKHLTKVEEFSEYNKMNPTNLATVIGPALTEASGLEVLVNSFGFMNFVLERIIINYQEIFEFTHTITDADQNSQAEPQVSAPEKVQTSKADVIEISESAIDVSELRNEEQVV</sequence>
<dbReference type="PROSITE" id="PS50212">
    <property type="entry name" value="RASGEF_NTER"/>
    <property type="match status" value="1"/>
</dbReference>
<dbReference type="OrthoDB" id="79452at2759"/>
<dbReference type="HOGENOM" id="CLU_002085_0_0_1"/>
<proteinExistence type="predicted"/>
<dbReference type="GO" id="GO:0016020">
    <property type="term" value="C:membrane"/>
    <property type="evidence" value="ECO:0007669"/>
    <property type="project" value="TreeGrafter"/>
</dbReference>
<protein>
    <recommendedName>
        <fullName evidence="7">Rho-GAP domain-containing protein</fullName>
    </recommendedName>
</protein>
<dbReference type="eggNOG" id="KOG1450">
    <property type="taxonomic scope" value="Eukaryota"/>
</dbReference>
<evidence type="ECO:0000259" key="3">
    <source>
        <dbReference type="PROSITE" id="PS50212"/>
    </source>
</evidence>
<evidence type="ECO:0000256" key="1">
    <source>
        <dbReference type="PROSITE-ProRule" id="PRU00135"/>
    </source>
</evidence>
<dbReference type="SUPFAM" id="SSF48366">
    <property type="entry name" value="Ras GEF"/>
    <property type="match status" value="2"/>
</dbReference>